<keyword evidence="3" id="KW-1185">Reference proteome</keyword>
<keyword evidence="1" id="KW-0812">Transmembrane</keyword>
<keyword evidence="1" id="KW-0472">Membrane</keyword>
<gene>
    <name evidence="2" type="ordered locus">tsr0235</name>
</gene>
<dbReference type="STRING" id="197221.gene:10746817"/>
<keyword evidence="1" id="KW-1133">Transmembrane helix</keyword>
<feature type="transmembrane region" description="Helical" evidence="1">
    <location>
        <begin position="6"/>
        <end position="24"/>
    </location>
</feature>
<evidence type="ECO:0000313" key="2">
    <source>
        <dbReference type="EMBL" id="BAC07788.1"/>
    </source>
</evidence>
<organism evidence="2 3">
    <name type="scientific">Thermosynechococcus vestitus (strain NIES-2133 / IAM M-273 / BP-1)</name>
    <dbReference type="NCBI Taxonomy" id="197221"/>
    <lineage>
        <taxon>Bacteria</taxon>
        <taxon>Bacillati</taxon>
        <taxon>Cyanobacteriota</taxon>
        <taxon>Cyanophyceae</taxon>
        <taxon>Acaryochloridales</taxon>
        <taxon>Thermosynechococcaceae</taxon>
        <taxon>Thermosynechococcus</taxon>
    </lineage>
</organism>
<proteinExistence type="predicted"/>
<evidence type="ECO:0000313" key="3">
    <source>
        <dbReference type="Proteomes" id="UP000000440"/>
    </source>
</evidence>
<sequence length="82" mass="9042">MTGTEILITLGAIAISWLVLRGLIKVLKVTVGTAIQIALIVFLLQIFFGIGPDRLWEQLQLLWSQVIRHLPNLPSPALPSSQ</sequence>
<evidence type="ECO:0000256" key="1">
    <source>
        <dbReference type="SAM" id="Phobius"/>
    </source>
</evidence>
<dbReference type="Proteomes" id="UP000000440">
    <property type="component" value="Chromosome"/>
</dbReference>
<feature type="transmembrane region" description="Helical" evidence="1">
    <location>
        <begin position="31"/>
        <end position="51"/>
    </location>
</feature>
<dbReference type="EnsemblBacteria" id="BAC07788">
    <property type="protein sequence ID" value="BAC07788"/>
    <property type="gene ID" value="BAC07788"/>
</dbReference>
<reference evidence="2 3" key="1">
    <citation type="journal article" date="2002" name="DNA Res.">
        <title>Complete genome structure of the thermophilic cyanobacterium Thermosynechococcus elongatus BP-1.</title>
        <authorList>
            <person name="Nakamura Y."/>
            <person name="Kaneko T."/>
            <person name="Sato S."/>
            <person name="Ikeuchi M."/>
            <person name="Katoh H."/>
            <person name="Sasamoto S."/>
            <person name="Watanabe A."/>
            <person name="Iriguchi M."/>
            <person name="Kawashima K."/>
            <person name="Kimura T."/>
            <person name="Kishida Y."/>
            <person name="Kiyokawa C."/>
            <person name="Kohara M."/>
            <person name="Matsumoto M."/>
            <person name="Matsuno A."/>
            <person name="Nakazaki N."/>
            <person name="Shimpo S."/>
            <person name="Sugimoto M."/>
            <person name="Takeuchi C."/>
            <person name="Yamada M."/>
            <person name="Tabata S."/>
        </authorList>
    </citation>
    <scope>NUCLEOTIDE SEQUENCE [LARGE SCALE GENOMIC DNA]</scope>
    <source>
        <strain evidence="3">IAM M-273 / NIES-2133 / BP-1</strain>
    </source>
</reference>
<accession>Q8DM86</accession>
<protein>
    <submittedName>
        <fullName evidence="2">Tsr0235 protein</fullName>
    </submittedName>
</protein>
<name>Q8DM86_THEVB</name>
<dbReference type="RefSeq" id="WP_011056090.1">
    <property type="nucleotide sequence ID" value="NC_004113.1"/>
</dbReference>
<dbReference type="AlphaFoldDB" id="Q8DM86"/>
<dbReference type="EMBL" id="BA000039">
    <property type="protein sequence ID" value="BAC07788.1"/>
    <property type="molecule type" value="Genomic_DNA"/>
</dbReference>
<dbReference type="KEGG" id="tel:tsr0235"/>